<name>A0ABR3LCL7_9TELE</name>
<dbReference type="Proteomes" id="UP001558613">
    <property type="component" value="Unassembled WGS sequence"/>
</dbReference>
<evidence type="ECO:0008006" key="4">
    <source>
        <dbReference type="Google" id="ProtNLM"/>
    </source>
</evidence>
<dbReference type="InterPro" id="IPR036691">
    <property type="entry name" value="Endo/exonu/phosph_ase_sf"/>
</dbReference>
<feature type="region of interest" description="Disordered" evidence="1">
    <location>
        <begin position="37"/>
        <end position="56"/>
    </location>
</feature>
<evidence type="ECO:0000313" key="2">
    <source>
        <dbReference type="EMBL" id="KAL1250637.1"/>
    </source>
</evidence>
<proteinExistence type="predicted"/>
<organism evidence="2 3">
    <name type="scientific">Cirrhinus molitorella</name>
    <name type="common">mud carp</name>
    <dbReference type="NCBI Taxonomy" id="172907"/>
    <lineage>
        <taxon>Eukaryota</taxon>
        <taxon>Metazoa</taxon>
        <taxon>Chordata</taxon>
        <taxon>Craniata</taxon>
        <taxon>Vertebrata</taxon>
        <taxon>Euteleostomi</taxon>
        <taxon>Actinopterygii</taxon>
        <taxon>Neopterygii</taxon>
        <taxon>Teleostei</taxon>
        <taxon>Ostariophysi</taxon>
        <taxon>Cypriniformes</taxon>
        <taxon>Cyprinidae</taxon>
        <taxon>Labeoninae</taxon>
        <taxon>Labeonini</taxon>
        <taxon>Cirrhinus</taxon>
    </lineage>
</organism>
<comment type="caution">
    <text evidence="2">The sequence shown here is derived from an EMBL/GenBank/DDBJ whole genome shotgun (WGS) entry which is preliminary data.</text>
</comment>
<sequence length="138" mass="15207">MGSSSLPVISHSSVGVEHSARGCSRWWEGSSGLTGQLPPASSWAAPRQLGNKTTQRKRPALKLGCWNVHTMLTGLSGDIRDIDDLRKTAVINNELLRLDVDIAALQETRLADSGTLKEKDYTFYWQGKAPDSMVWLLQ</sequence>
<reference evidence="2 3" key="1">
    <citation type="submission" date="2023-09" db="EMBL/GenBank/DDBJ databases">
        <authorList>
            <person name="Wang M."/>
        </authorList>
    </citation>
    <scope>NUCLEOTIDE SEQUENCE [LARGE SCALE GENOMIC DNA]</scope>
    <source>
        <strain evidence="2">GT-2023</strain>
        <tissue evidence="2">Liver</tissue>
    </source>
</reference>
<dbReference type="Gene3D" id="3.60.10.10">
    <property type="entry name" value="Endonuclease/exonuclease/phosphatase"/>
    <property type="match status" value="1"/>
</dbReference>
<evidence type="ECO:0000313" key="3">
    <source>
        <dbReference type="Proteomes" id="UP001558613"/>
    </source>
</evidence>
<protein>
    <recommendedName>
        <fullName evidence="4">Endonuclease/exonuclease/phosphatase domain-containing protein</fullName>
    </recommendedName>
</protein>
<dbReference type="EMBL" id="JAYMGO010000022">
    <property type="protein sequence ID" value="KAL1250637.1"/>
    <property type="molecule type" value="Genomic_DNA"/>
</dbReference>
<keyword evidence="3" id="KW-1185">Reference proteome</keyword>
<accession>A0ABR3LCL7</accession>
<gene>
    <name evidence="2" type="ORF">QQF64_018433</name>
</gene>
<dbReference type="SUPFAM" id="SSF56219">
    <property type="entry name" value="DNase I-like"/>
    <property type="match status" value="1"/>
</dbReference>
<evidence type="ECO:0000256" key="1">
    <source>
        <dbReference type="SAM" id="MobiDB-lite"/>
    </source>
</evidence>